<dbReference type="EMBL" id="QFFI01000034">
    <property type="protein sequence ID" value="PWG61448.1"/>
    <property type="molecule type" value="Genomic_DNA"/>
</dbReference>
<feature type="signal peptide" evidence="1">
    <location>
        <begin position="1"/>
        <end position="28"/>
    </location>
</feature>
<gene>
    <name evidence="2" type="ORF">DEM34_16245</name>
</gene>
<reference evidence="2 3" key="1">
    <citation type="submission" date="2018-05" db="EMBL/GenBank/DDBJ databases">
        <title>Spiribacter halobius sp. nov., a moderately halophilic bacterium isolated from marine solar saltern.</title>
        <authorList>
            <person name="Zheng W.-S."/>
            <person name="Lu D.-C."/>
            <person name="Du Z.-J."/>
        </authorList>
    </citation>
    <scope>NUCLEOTIDE SEQUENCE [LARGE SCALE GENOMIC DNA]</scope>
    <source>
        <strain evidence="2 3">E85</strain>
    </source>
</reference>
<evidence type="ECO:0000256" key="1">
    <source>
        <dbReference type="SAM" id="SignalP"/>
    </source>
</evidence>
<accession>A0A2U2MX57</accession>
<evidence type="ECO:0000313" key="3">
    <source>
        <dbReference type="Proteomes" id="UP000245474"/>
    </source>
</evidence>
<dbReference type="RefSeq" id="WP_109679890.1">
    <property type="nucleotide sequence ID" value="NZ_CP086615.1"/>
</dbReference>
<sequence length="354" mass="38932">MGVVGLARRLLVGGVLVALLGLVGPAGAQNGPGNPCGPDATAADCLCEQETPPAVHLPAVQAGAADVRAALCADNEDLRGVLERLTTFLRETQGWAERYGGFRRLTEAGERGERVSPNQAVLDVIDAGRGVPTVTVGRDGELVIDGRVFLQPANVGACDARAMEVADRADCFDVLDEYAELYNHAQATYASDSALAFARYARDLDAQWQAYLDDARSQTLLELTLNSYLYRRDEDARFAPPPERQWILLHPNLVMEYVEGAEDGDQFQEALMLEVVGVNYWRQERWYLPSGGSLIALYSDRREVEDWGYGAALHFANAYTVGVSRRDDETGFFLTVDLLKLVENRRTILESFGR</sequence>
<evidence type="ECO:0000313" key="2">
    <source>
        <dbReference type="EMBL" id="PWG61448.1"/>
    </source>
</evidence>
<proteinExistence type="predicted"/>
<organism evidence="2 3">
    <name type="scientific">Sediminicurvatus halobius</name>
    <dbReference type="NCBI Taxonomy" id="2182432"/>
    <lineage>
        <taxon>Bacteria</taxon>
        <taxon>Pseudomonadati</taxon>
        <taxon>Pseudomonadota</taxon>
        <taxon>Gammaproteobacteria</taxon>
        <taxon>Chromatiales</taxon>
        <taxon>Ectothiorhodospiraceae</taxon>
        <taxon>Sediminicurvatus</taxon>
    </lineage>
</organism>
<protein>
    <submittedName>
        <fullName evidence="2">Uncharacterized protein</fullName>
    </submittedName>
</protein>
<keyword evidence="1" id="KW-0732">Signal</keyword>
<keyword evidence="3" id="KW-1185">Reference proteome</keyword>
<dbReference type="AlphaFoldDB" id="A0A2U2MX57"/>
<dbReference type="OrthoDB" id="5811212at2"/>
<dbReference type="Proteomes" id="UP000245474">
    <property type="component" value="Unassembled WGS sequence"/>
</dbReference>
<comment type="caution">
    <text evidence="2">The sequence shown here is derived from an EMBL/GenBank/DDBJ whole genome shotgun (WGS) entry which is preliminary data.</text>
</comment>
<feature type="chain" id="PRO_5015451668" evidence="1">
    <location>
        <begin position="29"/>
        <end position="354"/>
    </location>
</feature>
<name>A0A2U2MX57_9GAMM</name>